<keyword evidence="1" id="KW-0863">Zinc-finger</keyword>
<evidence type="ECO:0000313" key="3">
    <source>
        <dbReference type="EMBL" id="OGL98630.1"/>
    </source>
</evidence>
<keyword evidence="1" id="KW-0862">Zinc</keyword>
<organism evidence="3 4">
    <name type="scientific">Candidatus Uhrbacteria bacterium RIFOXYB2_FULL_57_15</name>
    <dbReference type="NCBI Taxonomy" id="1802422"/>
    <lineage>
        <taxon>Bacteria</taxon>
        <taxon>Candidatus Uhriibacteriota</taxon>
    </lineage>
</organism>
<dbReference type="InterPro" id="IPR007527">
    <property type="entry name" value="Znf_SWIM"/>
</dbReference>
<evidence type="ECO:0000259" key="2">
    <source>
        <dbReference type="PROSITE" id="PS50966"/>
    </source>
</evidence>
<evidence type="ECO:0000256" key="1">
    <source>
        <dbReference type="PROSITE-ProRule" id="PRU00325"/>
    </source>
</evidence>
<keyword evidence="1" id="KW-0479">Metal-binding</keyword>
<dbReference type="PROSITE" id="PS50966">
    <property type="entry name" value="ZF_SWIM"/>
    <property type="match status" value="1"/>
</dbReference>
<gene>
    <name evidence="3" type="ORF">A2304_02910</name>
</gene>
<dbReference type="EMBL" id="MGFE01000017">
    <property type="protein sequence ID" value="OGL98630.1"/>
    <property type="molecule type" value="Genomic_DNA"/>
</dbReference>
<sequence>MPKYDLDKIKFGTNEGTFQKAVDLYESGKIKDFCEGIKSYAATVIGTKPYKVFVEDRRFDYGHCTCYLGQNDTLCKHQIAVAMYAVKQGKPLTDQERKYAARPTWNGKLGKLSADALAGKKREITHALRYIKAYDGPSRTWFAYQDSLDEGCRRLSAIISSLLASEQTADLLVNLLLRLDKKLCNSGIDDSNGTVGGFMESVVLILQEYAKADVNCISTFLPLIGIQTCFGWEESLVKIVEKDRRPHSKDKNGR</sequence>
<name>A0A1F7W781_9BACT</name>
<reference evidence="3 4" key="1">
    <citation type="journal article" date="2016" name="Nat. Commun.">
        <title>Thousands of microbial genomes shed light on interconnected biogeochemical processes in an aquifer system.</title>
        <authorList>
            <person name="Anantharaman K."/>
            <person name="Brown C.T."/>
            <person name="Hug L.A."/>
            <person name="Sharon I."/>
            <person name="Castelle C.J."/>
            <person name="Probst A.J."/>
            <person name="Thomas B.C."/>
            <person name="Singh A."/>
            <person name="Wilkins M.J."/>
            <person name="Karaoz U."/>
            <person name="Brodie E.L."/>
            <person name="Williams K.H."/>
            <person name="Hubbard S.S."/>
            <person name="Banfield J.F."/>
        </authorList>
    </citation>
    <scope>NUCLEOTIDE SEQUENCE [LARGE SCALE GENOMIC DNA]</scope>
</reference>
<dbReference type="AlphaFoldDB" id="A0A1F7W781"/>
<comment type="caution">
    <text evidence="3">The sequence shown here is derived from an EMBL/GenBank/DDBJ whole genome shotgun (WGS) entry which is preliminary data.</text>
</comment>
<evidence type="ECO:0000313" key="4">
    <source>
        <dbReference type="Proteomes" id="UP000176501"/>
    </source>
</evidence>
<protein>
    <recommendedName>
        <fullName evidence="2">SWIM-type domain-containing protein</fullName>
    </recommendedName>
</protein>
<accession>A0A1F7W781</accession>
<dbReference type="GO" id="GO:0008270">
    <property type="term" value="F:zinc ion binding"/>
    <property type="evidence" value="ECO:0007669"/>
    <property type="project" value="UniProtKB-KW"/>
</dbReference>
<proteinExistence type="predicted"/>
<feature type="domain" description="SWIM-type" evidence="2">
    <location>
        <begin position="50"/>
        <end position="86"/>
    </location>
</feature>
<dbReference type="Proteomes" id="UP000176501">
    <property type="component" value="Unassembled WGS sequence"/>
</dbReference>